<feature type="region of interest" description="Disordered" evidence="1">
    <location>
        <begin position="33"/>
        <end position="52"/>
    </location>
</feature>
<dbReference type="EMBL" id="GL883167">
    <property type="protein sequence ID" value="EGF98915.1"/>
    <property type="molecule type" value="Genomic_DNA"/>
</dbReference>
<reference evidence="3" key="1">
    <citation type="journal article" date="2011" name="Proc. Natl. Acad. Sci. U.S.A.">
        <title>Obligate biotrophy features unraveled by the genomic analysis of rust fungi.</title>
        <authorList>
            <person name="Duplessis S."/>
            <person name="Cuomo C.A."/>
            <person name="Lin Y.-C."/>
            <person name="Aerts A."/>
            <person name="Tisserant E."/>
            <person name="Veneault-Fourrey C."/>
            <person name="Joly D.L."/>
            <person name="Hacquard S."/>
            <person name="Amselem J."/>
            <person name="Cantarel B.L."/>
            <person name="Chiu R."/>
            <person name="Coutinho P.M."/>
            <person name="Feau N."/>
            <person name="Field M."/>
            <person name="Frey P."/>
            <person name="Gelhaye E."/>
            <person name="Goldberg J."/>
            <person name="Grabherr M.G."/>
            <person name="Kodira C.D."/>
            <person name="Kohler A."/>
            <person name="Kuees U."/>
            <person name="Lindquist E.A."/>
            <person name="Lucas S.M."/>
            <person name="Mago R."/>
            <person name="Mauceli E."/>
            <person name="Morin E."/>
            <person name="Murat C."/>
            <person name="Pangilinan J.L."/>
            <person name="Park R."/>
            <person name="Pearson M."/>
            <person name="Quesneville H."/>
            <person name="Rouhier N."/>
            <person name="Sakthikumar S."/>
            <person name="Salamov A.A."/>
            <person name="Schmutz J."/>
            <person name="Selles B."/>
            <person name="Shapiro H."/>
            <person name="Tanguay P."/>
            <person name="Tuskan G.A."/>
            <person name="Henrissat B."/>
            <person name="Van de Peer Y."/>
            <person name="Rouze P."/>
            <person name="Ellis J.G."/>
            <person name="Dodds P.N."/>
            <person name="Schein J.E."/>
            <person name="Zhong S."/>
            <person name="Hamelin R.C."/>
            <person name="Grigoriev I.V."/>
            <person name="Szabo L.J."/>
            <person name="Martin F."/>
        </authorList>
    </citation>
    <scope>NUCLEOTIDE SEQUENCE [LARGE SCALE GENOMIC DNA]</scope>
    <source>
        <strain evidence="3">98AG31 / pathotype 3-4-7</strain>
    </source>
</reference>
<keyword evidence="3" id="KW-1185">Reference proteome</keyword>
<feature type="compositionally biased region" description="Basic and acidic residues" evidence="1">
    <location>
        <begin position="33"/>
        <end position="49"/>
    </location>
</feature>
<proteinExistence type="predicted"/>
<evidence type="ECO:0000313" key="2">
    <source>
        <dbReference type="EMBL" id="EGF98915.1"/>
    </source>
</evidence>
<organism evidence="3">
    <name type="scientific">Melampsora larici-populina (strain 98AG31 / pathotype 3-4-7)</name>
    <name type="common">Poplar leaf rust fungus</name>
    <dbReference type="NCBI Taxonomy" id="747676"/>
    <lineage>
        <taxon>Eukaryota</taxon>
        <taxon>Fungi</taxon>
        <taxon>Dikarya</taxon>
        <taxon>Basidiomycota</taxon>
        <taxon>Pucciniomycotina</taxon>
        <taxon>Pucciniomycetes</taxon>
        <taxon>Pucciniales</taxon>
        <taxon>Melampsoraceae</taxon>
        <taxon>Melampsora</taxon>
    </lineage>
</organism>
<dbReference type="GeneID" id="18931144"/>
<sequence>MITALEKYGQFTKCKEEVKAKVKEKLHLRSRKQDEIDAKKAKEEAEDKPAQLAAQRLKDRERWLEYQQNAKVAFQAGEAERQAIKTAVGAGNKLNGSTTLPALPYDGKSIQEMTDHQRIERGAAVSVCLIFKIVKFERLS</sequence>
<name>F4S8X4_MELLP</name>
<dbReference type="AlphaFoldDB" id="F4S8X4"/>
<dbReference type="Proteomes" id="UP000001072">
    <property type="component" value="Unassembled WGS sequence"/>
</dbReference>
<evidence type="ECO:0000313" key="3">
    <source>
        <dbReference type="Proteomes" id="UP000001072"/>
    </source>
</evidence>
<gene>
    <name evidence="2" type="ORF">MELLADRAFT_68969</name>
</gene>
<protein>
    <submittedName>
        <fullName evidence="2">Uncharacterized protein</fullName>
    </submittedName>
</protein>
<accession>F4S8X4</accession>
<dbReference type="KEGG" id="mlr:MELLADRAFT_68969"/>
<dbReference type="RefSeq" id="XP_007417824.1">
    <property type="nucleotide sequence ID" value="XM_007417762.1"/>
</dbReference>
<dbReference type="HOGENOM" id="CLU_1835600_0_0_1"/>
<evidence type="ECO:0000256" key="1">
    <source>
        <dbReference type="SAM" id="MobiDB-lite"/>
    </source>
</evidence>
<dbReference type="InParanoid" id="F4S8X4"/>
<dbReference type="OrthoDB" id="2497820at2759"/>
<dbReference type="VEuPathDB" id="FungiDB:MELLADRAFT_68969"/>